<accession>A0A3M7R0L4</accession>
<dbReference type="AlphaFoldDB" id="A0A3M7R0L4"/>
<gene>
    <name evidence="1" type="ORF">BpHYR1_005396</name>
</gene>
<proteinExistence type="predicted"/>
<evidence type="ECO:0000313" key="2">
    <source>
        <dbReference type="Proteomes" id="UP000276133"/>
    </source>
</evidence>
<organism evidence="1 2">
    <name type="scientific">Brachionus plicatilis</name>
    <name type="common">Marine rotifer</name>
    <name type="synonym">Brachionus muelleri</name>
    <dbReference type="NCBI Taxonomy" id="10195"/>
    <lineage>
        <taxon>Eukaryota</taxon>
        <taxon>Metazoa</taxon>
        <taxon>Spiralia</taxon>
        <taxon>Gnathifera</taxon>
        <taxon>Rotifera</taxon>
        <taxon>Eurotatoria</taxon>
        <taxon>Monogononta</taxon>
        <taxon>Pseudotrocha</taxon>
        <taxon>Ploima</taxon>
        <taxon>Brachionidae</taxon>
        <taxon>Brachionus</taxon>
    </lineage>
</organism>
<name>A0A3M7R0L4_BRAPC</name>
<dbReference type="Proteomes" id="UP000276133">
    <property type="component" value="Unassembled WGS sequence"/>
</dbReference>
<protein>
    <submittedName>
        <fullName evidence="1">Uncharacterized protein</fullName>
    </submittedName>
</protein>
<comment type="caution">
    <text evidence="1">The sequence shown here is derived from an EMBL/GenBank/DDBJ whole genome shotgun (WGS) entry which is preliminary data.</text>
</comment>
<evidence type="ECO:0000313" key="1">
    <source>
        <dbReference type="EMBL" id="RNA17029.1"/>
    </source>
</evidence>
<reference evidence="1 2" key="1">
    <citation type="journal article" date="2018" name="Sci. Rep.">
        <title>Genomic signatures of local adaptation to the degree of environmental predictability in rotifers.</title>
        <authorList>
            <person name="Franch-Gras L."/>
            <person name="Hahn C."/>
            <person name="Garcia-Roger E.M."/>
            <person name="Carmona M.J."/>
            <person name="Serra M."/>
            <person name="Gomez A."/>
        </authorList>
    </citation>
    <scope>NUCLEOTIDE SEQUENCE [LARGE SCALE GENOMIC DNA]</scope>
    <source>
        <strain evidence="1">HYR1</strain>
    </source>
</reference>
<sequence length="73" mass="8613">MPISTQNLKEAKRIERVSLRAQMEYGARDAFYFTSHFVCVCVLREMDRFHNLNLHNVYARPLLIHCKTTSNLN</sequence>
<keyword evidence="2" id="KW-1185">Reference proteome</keyword>
<dbReference type="EMBL" id="REGN01004553">
    <property type="protein sequence ID" value="RNA17029.1"/>
    <property type="molecule type" value="Genomic_DNA"/>
</dbReference>